<dbReference type="SMART" id="SM00471">
    <property type="entry name" value="HDc"/>
    <property type="match status" value="1"/>
</dbReference>
<dbReference type="Gene3D" id="1.10.3090.10">
    <property type="entry name" value="cca-adding enzyme, domain 2"/>
    <property type="match status" value="1"/>
</dbReference>
<dbReference type="Proteomes" id="UP000190367">
    <property type="component" value="Unassembled WGS sequence"/>
</dbReference>
<dbReference type="PANTHER" id="PTHR47545">
    <property type="entry name" value="MULTIFUNCTIONAL CCA PROTEIN"/>
    <property type="match status" value="1"/>
</dbReference>
<accession>A0A1T4TN04</accession>
<gene>
    <name evidence="13" type="ORF">SAMN04488128_105536</name>
</gene>
<dbReference type="SUPFAM" id="SSF81891">
    <property type="entry name" value="Poly A polymerase C-terminal region-like"/>
    <property type="match status" value="1"/>
</dbReference>
<dbReference type="Pfam" id="PF12627">
    <property type="entry name" value="PolyA_pol_RNAbd"/>
    <property type="match status" value="1"/>
</dbReference>
<proteinExistence type="inferred from homology"/>
<comment type="cofactor">
    <cofactor evidence="1">
        <name>Mg(2+)</name>
        <dbReference type="ChEBI" id="CHEBI:18420"/>
    </cofactor>
</comment>
<dbReference type="Pfam" id="PF01966">
    <property type="entry name" value="HD"/>
    <property type="match status" value="1"/>
</dbReference>
<dbReference type="InterPro" id="IPR050124">
    <property type="entry name" value="tRNA_CCA-adding_enzyme"/>
</dbReference>
<dbReference type="GO" id="GO:0042245">
    <property type="term" value="P:RNA repair"/>
    <property type="evidence" value="ECO:0007669"/>
    <property type="project" value="UniProtKB-KW"/>
</dbReference>
<dbReference type="PANTHER" id="PTHR47545:SF1">
    <property type="entry name" value="MULTIFUNCTIONAL CCA PROTEIN"/>
    <property type="match status" value="1"/>
</dbReference>
<evidence type="ECO:0000313" key="14">
    <source>
        <dbReference type="Proteomes" id="UP000190367"/>
    </source>
</evidence>
<evidence type="ECO:0000256" key="2">
    <source>
        <dbReference type="ARBA" id="ARBA00022679"/>
    </source>
</evidence>
<evidence type="ECO:0000256" key="9">
    <source>
        <dbReference type="ARBA" id="ARBA00022842"/>
    </source>
</evidence>
<keyword evidence="3" id="KW-0819">tRNA processing</keyword>
<dbReference type="NCBIfam" id="TIGR00277">
    <property type="entry name" value="HDIG"/>
    <property type="match status" value="1"/>
</dbReference>
<keyword evidence="9" id="KW-0460">Magnesium</keyword>
<dbReference type="RefSeq" id="WP_078672324.1">
    <property type="nucleotide sequence ID" value="NZ_FUWZ01000005.1"/>
</dbReference>
<organism evidence="13 14">
    <name type="scientific">Chitinophaga eiseniae</name>
    <dbReference type="NCBI Taxonomy" id="634771"/>
    <lineage>
        <taxon>Bacteria</taxon>
        <taxon>Pseudomonadati</taxon>
        <taxon>Bacteroidota</taxon>
        <taxon>Chitinophagia</taxon>
        <taxon>Chitinophagales</taxon>
        <taxon>Chitinophagaceae</taxon>
        <taxon>Chitinophaga</taxon>
    </lineage>
</organism>
<dbReference type="Pfam" id="PF01743">
    <property type="entry name" value="PolyA_pol"/>
    <property type="match status" value="1"/>
</dbReference>
<keyword evidence="14" id="KW-1185">Reference proteome</keyword>
<sequence length="478" mass="54249">MISSKPLDIPCSLQERKVLEKIALAAHELRVPAFLIGGFVRDKILGRRTKDMDVVCVGDGITLAHQVAAALGDNIPVSFFKTYGTAQVKWHEFEIEFVGARKESYRRESRNPEVVAGTLEDDQNRRDFTINALAVSLREADYGALIDPFGGIADLDKKLIRTPLEPAQTFSDDPLRMMRAIRFASQLQFTIADDAFKAIQENADRIRIITQERISDEFNKIMLSPKPSVGLDLLYKAGLLKIIFPQMTDMVGVEMYEGKGHKDNFYHTLQVVDNISVHTRDLWLRWAALLHDIGKPATKKFEPGHGWTFHGHDAVGGKMVTRIFTKFKLPLHDKMKLVKKLVELHLRPISLTKENITDSAIRRLLFDAGDDIESLMMLCEADITSKNKSKVKRYLENFELVRKRLKEVEESDRIRNWQPPVTGEMIMETFDLKPGRVVGDLKNAIREAILDGEIANTYEAAYAFMLEKAKALDLTPVK</sequence>
<dbReference type="AlphaFoldDB" id="A0A1T4TN04"/>
<dbReference type="OrthoDB" id="9805698at2"/>
<dbReference type="InterPro" id="IPR003607">
    <property type="entry name" value="HD/PDEase_dom"/>
</dbReference>
<evidence type="ECO:0000256" key="3">
    <source>
        <dbReference type="ARBA" id="ARBA00022694"/>
    </source>
</evidence>
<dbReference type="InterPro" id="IPR006674">
    <property type="entry name" value="HD_domain"/>
</dbReference>
<evidence type="ECO:0000256" key="11">
    <source>
        <dbReference type="RuleBase" id="RU003953"/>
    </source>
</evidence>
<evidence type="ECO:0000256" key="4">
    <source>
        <dbReference type="ARBA" id="ARBA00022695"/>
    </source>
</evidence>
<dbReference type="CDD" id="cd05398">
    <property type="entry name" value="NT_ClassII-CCAase"/>
    <property type="match status" value="1"/>
</dbReference>
<dbReference type="EMBL" id="FUWZ01000005">
    <property type="protein sequence ID" value="SKA41863.1"/>
    <property type="molecule type" value="Genomic_DNA"/>
</dbReference>
<keyword evidence="6" id="KW-0547">Nucleotide-binding</keyword>
<keyword evidence="8" id="KW-0067">ATP-binding</keyword>
<keyword evidence="4" id="KW-0548">Nucleotidyltransferase</keyword>
<feature type="domain" description="HD/PDEase" evidence="12">
    <location>
        <begin position="260"/>
        <end position="384"/>
    </location>
</feature>
<protein>
    <submittedName>
        <fullName evidence="13">HDIG domain-containing protein</fullName>
    </submittedName>
</protein>
<evidence type="ECO:0000256" key="10">
    <source>
        <dbReference type="ARBA" id="ARBA00022884"/>
    </source>
</evidence>
<evidence type="ECO:0000313" key="13">
    <source>
        <dbReference type="EMBL" id="SKA41863.1"/>
    </source>
</evidence>
<evidence type="ECO:0000256" key="7">
    <source>
        <dbReference type="ARBA" id="ARBA00022800"/>
    </source>
</evidence>
<comment type="similarity">
    <text evidence="11">Belongs to the tRNA nucleotidyltransferase/poly(A) polymerase family.</text>
</comment>
<dbReference type="SUPFAM" id="SSF81301">
    <property type="entry name" value="Nucleotidyltransferase"/>
    <property type="match status" value="1"/>
</dbReference>
<dbReference type="GO" id="GO:0005524">
    <property type="term" value="F:ATP binding"/>
    <property type="evidence" value="ECO:0007669"/>
    <property type="project" value="UniProtKB-KW"/>
</dbReference>
<evidence type="ECO:0000259" key="12">
    <source>
        <dbReference type="SMART" id="SM00471"/>
    </source>
</evidence>
<dbReference type="InterPro" id="IPR043519">
    <property type="entry name" value="NT_sf"/>
</dbReference>
<keyword evidence="5" id="KW-0479">Metal-binding</keyword>
<dbReference type="Gene3D" id="3.30.460.10">
    <property type="entry name" value="Beta Polymerase, domain 2"/>
    <property type="match status" value="1"/>
</dbReference>
<reference evidence="14" key="1">
    <citation type="submission" date="2017-02" db="EMBL/GenBank/DDBJ databases">
        <authorList>
            <person name="Varghese N."/>
            <person name="Submissions S."/>
        </authorList>
    </citation>
    <scope>NUCLEOTIDE SEQUENCE [LARGE SCALE GENOMIC DNA]</scope>
    <source>
        <strain evidence="14">DSM 22224</strain>
    </source>
</reference>
<evidence type="ECO:0000256" key="6">
    <source>
        <dbReference type="ARBA" id="ARBA00022741"/>
    </source>
</evidence>
<dbReference type="InterPro" id="IPR006675">
    <property type="entry name" value="HDIG_dom"/>
</dbReference>
<keyword evidence="7" id="KW-0692">RNA repair</keyword>
<dbReference type="STRING" id="634771.SAMN04488128_105536"/>
<dbReference type="CDD" id="cd00077">
    <property type="entry name" value="HDc"/>
    <property type="match status" value="1"/>
</dbReference>
<dbReference type="GO" id="GO:0016779">
    <property type="term" value="F:nucleotidyltransferase activity"/>
    <property type="evidence" value="ECO:0007669"/>
    <property type="project" value="UniProtKB-KW"/>
</dbReference>
<dbReference type="GO" id="GO:0046872">
    <property type="term" value="F:metal ion binding"/>
    <property type="evidence" value="ECO:0007669"/>
    <property type="project" value="UniProtKB-KW"/>
</dbReference>
<keyword evidence="10 11" id="KW-0694">RNA-binding</keyword>
<name>A0A1T4TN04_9BACT</name>
<keyword evidence="2 11" id="KW-0808">Transferase</keyword>
<dbReference type="Gene3D" id="1.10.246.80">
    <property type="match status" value="1"/>
</dbReference>
<dbReference type="GO" id="GO:0003723">
    <property type="term" value="F:RNA binding"/>
    <property type="evidence" value="ECO:0007669"/>
    <property type="project" value="UniProtKB-KW"/>
</dbReference>
<evidence type="ECO:0000256" key="1">
    <source>
        <dbReference type="ARBA" id="ARBA00001946"/>
    </source>
</evidence>
<dbReference type="InterPro" id="IPR002646">
    <property type="entry name" value="PolA_pol_head_dom"/>
</dbReference>
<dbReference type="InterPro" id="IPR032828">
    <property type="entry name" value="PolyA_RNA-bd"/>
</dbReference>
<dbReference type="GO" id="GO:0008033">
    <property type="term" value="P:tRNA processing"/>
    <property type="evidence" value="ECO:0007669"/>
    <property type="project" value="UniProtKB-KW"/>
</dbReference>
<evidence type="ECO:0000256" key="8">
    <source>
        <dbReference type="ARBA" id="ARBA00022840"/>
    </source>
</evidence>
<evidence type="ECO:0000256" key="5">
    <source>
        <dbReference type="ARBA" id="ARBA00022723"/>
    </source>
</evidence>